<name>A0A1G9GRF0_9BACL</name>
<organism evidence="3 5">
    <name type="scientific">Paenibacillus jilunlii</name>
    <dbReference type="NCBI Taxonomy" id="682956"/>
    <lineage>
        <taxon>Bacteria</taxon>
        <taxon>Bacillati</taxon>
        <taxon>Bacillota</taxon>
        <taxon>Bacilli</taxon>
        <taxon>Bacillales</taxon>
        <taxon>Paenibacillaceae</taxon>
        <taxon>Paenibacillus</taxon>
    </lineage>
</organism>
<proteinExistence type="predicted"/>
<dbReference type="Proteomes" id="UP000182783">
    <property type="component" value="Unassembled WGS sequence"/>
</dbReference>
<dbReference type="AlphaFoldDB" id="A0A1G9GRF0"/>
<sequence length="178" mass="21280">MNYYITENRLKEERKEKKEKLEEDRKQSLLNIQLGIREEVHSKIQPALVKVENYLMQFYGQGNEFIQAKKLVEFEISIEVKELRSLIQSYEIWLHDDLIKGLKEFLGRINELFLLISGYKETDPINIECNKDVVDMRIHELFCIIEEFKAHIKYLSGGNALDNYLYEVVEKERFSKKQ</sequence>
<keyword evidence="4" id="KW-1185">Reference proteome</keyword>
<feature type="coiled-coil region" evidence="1">
    <location>
        <begin position="4"/>
        <end position="31"/>
    </location>
</feature>
<gene>
    <name evidence="2" type="ORF">AML91_16670</name>
    <name evidence="3" type="ORF">SAMN05216191_101534</name>
</gene>
<dbReference type="Proteomes" id="UP000070252">
    <property type="component" value="Unassembled WGS sequence"/>
</dbReference>
<keyword evidence="1" id="KW-0175">Coiled coil</keyword>
<accession>A0A1G9GRF0</accession>
<evidence type="ECO:0000313" key="4">
    <source>
        <dbReference type="Proteomes" id="UP000070252"/>
    </source>
</evidence>
<evidence type="ECO:0000256" key="1">
    <source>
        <dbReference type="SAM" id="Coils"/>
    </source>
</evidence>
<dbReference type="RefSeq" id="WP_062524016.1">
    <property type="nucleotide sequence ID" value="NZ_CP048429.1"/>
</dbReference>
<reference evidence="2 4" key="1">
    <citation type="submission" date="2015-08" db="EMBL/GenBank/DDBJ databases">
        <title>Genome of Paenibacillus jilunlii.</title>
        <authorList>
            <person name="Sant'Anna F.H."/>
            <person name="Ambrosini A."/>
            <person name="Souza R."/>
            <person name="Bach E."/>
            <person name="Fernandes G."/>
            <person name="Balsanelli E."/>
            <person name="Baura V.A."/>
            <person name="Pedrosa F.O."/>
            <person name="Souza E.M."/>
            <person name="Passaglia L."/>
        </authorList>
    </citation>
    <scope>NUCLEOTIDE SEQUENCE [LARGE SCALE GENOMIC DNA]</scope>
    <source>
        <strain evidence="2 4">DSM 23019</strain>
    </source>
</reference>
<evidence type="ECO:0000313" key="3">
    <source>
        <dbReference type="EMBL" id="SDL03260.1"/>
    </source>
</evidence>
<dbReference type="EMBL" id="FNGM01000001">
    <property type="protein sequence ID" value="SDL03260.1"/>
    <property type="molecule type" value="Genomic_DNA"/>
</dbReference>
<dbReference type="EMBL" id="LIPY01000116">
    <property type="protein sequence ID" value="KWX73887.1"/>
    <property type="molecule type" value="Genomic_DNA"/>
</dbReference>
<reference evidence="3 5" key="2">
    <citation type="submission" date="2016-10" db="EMBL/GenBank/DDBJ databases">
        <authorList>
            <person name="de Groot N.N."/>
        </authorList>
    </citation>
    <scope>NUCLEOTIDE SEQUENCE [LARGE SCALE GENOMIC DNA]</scope>
    <source>
        <strain evidence="3 5">CGMCC 1.10239</strain>
    </source>
</reference>
<evidence type="ECO:0000313" key="2">
    <source>
        <dbReference type="EMBL" id="KWX73887.1"/>
    </source>
</evidence>
<protein>
    <submittedName>
        <fullName evidence="3">Uncharacterized protein</fullName>
    </submittedName>
</protein>
<evidence type="ECO:0000313" key="5">
    <source>
        <dbReference type="Proteomes" id="UP000182783"/>
    </source>
</evidence>